<dbReference type="PANTHER" id="PTHR23024">
    <property type="entry name" value="ARYLACETAMIDE DEACETYLASE"/>
    <property type="match status" value="1"/>
</dbReference>
<organism evidence="4 5">
    <name type="scientific">Hibiscus syriacus</name>
    <name type="common">Rose of Sharon</name>
    <dbReference type="NCBI Taxonomy" id="106335"/>
    <lineage>
        <taxon>Eukaryota</taxon>
        <taxon>Viridiplantae</taxon>
        <taxon>Streptophyta</taxon>
        <taxon>Embryophyta</taxon>
        <taxon>Tracheophyta</taxon>
        <taxon>Spermatophyta</taxon>
        <taxon>Magnoliopsida</taxon>
        <taxon>eudicotyledons</taxon>
        <taxon>Gunneridae</taxon>
        <taxon>Pentapetalae</taxon>
        <taxon>rosids</taxon>
        <taxon>malvids</taxon>
        <taxon>Malvales</taxon>
        <taxon>Malvaceae</taxon>
        <taxon>Malvoideae</taxon>
        <taxon>Hibiscus</taxon>
    </lineage>
</organism>
<evidence type="ECO:0000259" key="3">
    <source>
        <dbReference type="Pfam" id="PF07859"/>
    </source>
</evidence>
<evidence type="ECO:0000313" key="4">
    <source>
        <dbReference type="EMBL" id="KAE8692003.1"/>
    </source>
</evidence>
<dbReference type="Gene3D" id="3.40.50.1820">
    <property type="entry name" value="alpha/beta hydrolase"/>
    <property type="match status" value="1"/>
</dbReference>
<name>A0A6A2ZJU5_HIBSY</name>
<evidence type="ECO:0000313" key="5">
    <source>
        <dbReference type="Proteomes" id="UP000436088"/>
    </source>
</evidence>
<feature type="region of interest" description="Disordered" evidence="2">
    <location>
        <begin position="248"/>
        <end position="272"/>
    </location>
</feature>
<dbReference type="EMBL" id="VEPZ02001142">
    <property type="protein sequence ID" value="KAE8692003.1"/>
    <property type="molecule type" value="Genomic_DNA"/>
</dbReference>
<sequence length="272" mass="29772">MTRMMTMTISSMVVVARKSGGDRLRVGEYNTMAAESIPLGSTTDPCEYLMITVNLDGTITRSPHTLPTALPNTSTATVISKDIPINPSNNTWARIFLPKQWRMSPKILISPPQIIPPKSATVPKQPTCPTKLPLLLYFHGRGFILGSPNLAIFHEFCSKIAGQLPVLLVSAGYRLAPEHQLPAAYDDGIEAFAGGNMAYHVGLRAARQTENLSALKIKGLILHQPFYGGVRRRRWRFGGGGTARMEGVGYRKRRGSNDREAKGVEDDGEEGN</sequence>
<keyword evidence="5" id="KW-1185">Reference proteome</keyword>
<evidence type="ECO:0000256" key="1">
    <source>
        <dbReference type="ARBA" id="ARBA00010515"/>
    </source>
</evidence>
<evidence type="ECO:0000256" key="2">
    <source>
        <dbReference type="SAM" id="MobiDB-lite"/>
    </source>
</evidence>
<comment type="similarity">
    <text evidence="1">Belongs to the 'GDXG' lipolytic enzyme family.</text>
</comment>
<protein>
    <recommendedName>
        <fullName evidence="3">Alpha/beta hydrolase fold-3 domain-containing protein</fullName>
    </recommendedName>
</protein>
<accession>A0A6A2ZJU5</accession>
<feature type="domain" description="Alpha/beta hydrolase fold-3" evidence="3">
    <location>
        <begin position="135"/>
        <end position="192"/>
    </location>
</feature>
<proteinExistence type="inferred from homology"/>
<dbReference type="GO" id="GO:0016787">
    <property type="term" value="F:hydrolase activity"/>
    <property type="evidence" value="ECO:0007669"/>
    <property type="project" value="InterPro"/>
</dbReference>
<dbReference type="Pfam" id="PF07859">
    <property type="entry name" value="Abhydrolase_3"/>
    <property type="match status" value="1"/>
</dbReference>
<dbReference type="InterPro" id="IPR013094">
    <property type="entry name" value="AB_hydrolase_3"/>
</dbReference>
<gene>
    <name evidence="4" type="ORF">F3Y22_tig00110864pilonHSYRG00421</name>
</gene>
<feature type="compositionally biased region" description="Basic and acidic residues" evidence="2">
    <location>
        <begin position="255"/>
        <end position="265"/>
    </location>
</feature>
<dbReference type="PANTHER" id="PTHR23024:SF546">
    <property type="entry name" value="CARBOXYLESTERASE 120-RELATED"/>
    <property type="match status" value="1"/>
</dbReference>
<dbReference type="Proteomes" id="UP000436088">
    <property type="component" value="Unassembled WGS sequence"/>
</dbReference>
<dbReference type="AlphaFoldDB" id="A0A6A2ZJU5"/>
<comment type="caution">
    <text evidence="4">The sequence shown here is derived from an EMBL/GenBank/DDBJ whole genome shotgun (WGS) entry which is preliminary data.</text>
</comment>
<dbReference type="InterPro" id="IPR029058">
    <property type="entry name" value="AB_hydrolase_fold"/>
</dbReference>
<dbReference type="InterPro" id="IPR050466">
    <property type="entry name" value="Carboxylest/Gibb_receptor"/>
</dbReference>
<reference evidence="4" key="1">
    <citation type="submission" date="2019-09" db="EMBL/GenBank/DDBJ databases">
        <title>Draft genome information of white flower Hibiscus syriacus.</title>
        <authorList>
            <person name="Kim Y.-M."/>
        </authorList>
    </citation>
    <scope>NUCLEOTIDE SEQUENCE [LARGE SCALE GENOMIC DNA]</scope>
    <source>
        <strain evidence="4">YM2019G1</strain>
    </source>
</reference>
<dbReference type="SUPFAM" id="SSF53474">
    <property type="entry name" value="alpha/beta-Hydrolases"/>
    <property type="match status" value="1"/>
</dbReference>